<dbReference type="EMBL" id="PVNH01000014">
    <property type="protein sequence ID" value="PRX43647.1"/>
    <property type="molecule type" value="Genomic_DNA"/>
</dbReference>
<dbReference type="CDD" id="cd07817">
    <property type="entry name" value="SRPBCC_8"/>
    <property type="match status" value="1"/>
</dbReference>
<dbReference type="AlphaFoldDB" id="A0A2T0LL17"/>
<evidence type="ECO:0000259" key="1">
    <source>
        <dbReference type="Pfam" id="PF03364"/>
    </source>
</evidence>
<reference evidence="2 3" key="1">
    <citation type="submission" date="2018-03" db="EMBL/GenBank/DDBJ databases">
        <title>Genomic Encyclopedia of Type Strains, Phase III (KMG-III): the genomes of soil and plant-associated and newly described type strains.</title>
        <authorList>
            <person name="Whitman W."/>
        </authorList>
    </citation>
    <scope>NUCLEOTIDE SEQUENCE [LARGE SCALE GENOMIC DNA]</scope>
    <source>
        <strain evidence="2 3">CGMCC 4.7125</strain>
    </source>
</reference>
<dbReference type="InterPro" id="IPR005031">
    <property type="entry name" value="COQ10_START"/>
</dbReference>
<keyword evidence="3" id="KW-1185">Reference proteome</keyword>
<comment type="caution">
    <text evidence="2">The sequence shown here is derived from an EMBL/GenBank/DDBJ whole genome shotgun (WGS) entry which is preliminary data.</text>
</comment>
<name>A0A2T0LL17_9PSEU</name>
<dbReference type="Pfam" id="PF03364">
    <property type="entry name" value="Polyketide_cyc"/>
    <property type="match status" value="1"/>
</dbReference>
<dbReference type="OrthoDB" id="3695445at2"/>
<dbReference type="PANTHER" id="PTHR33824">
    <property type="entry name" value="POLYKETIDE CYCLASE/DEHYDRASE AND LIPID TRANSPORT SUPERFAMILY PROTEIN"/>
    <property type="match status" value="1"/>
</dbReference>
<dbReference type="PANTHER" id="PTHR33824:SF7">
    <property type="entry name" value="POLYKETIDE CYCLASE_DEHYDRASE AND LIPID TRANSPORT SUPERFAMILY PROTEIN"/>
    <property type="match status" value="1"/>
</dbReference>
<dbReference type="Proteomes" id="UP000238362">
    <property type="component" value="Unassembled WGS sequence"/>
</dbReference>
<dbReference type="InterPro" id="IPR047137">
    <property type="entry name" value="ORF3"/>
</dbReference>
<dbReference type="InterPro" id="IPR023393">
    <property type="entry name" value="START-like_dom_sf"/>
</dbReference>
<gene>
    <name evidence="2" type="ORF">B0I33_114108</name>
</gene>
<organism evidence="2 3">
    <name type="scientific">Prauserella shujinwangii</name>
    <dbReference type="NCBI Taxonomy" id="1453103"/>
    <lineage>
        <taxon>Bacteria</taxon>
        <taxon>Bacillati</taxon>
        <taxon>Actinomycetota</taxon>
        <taxon>Actinomycetes</taxon>
        <taxon>Pseudonocardiales</taxon>
        <taxon>Pseudonocardiaceae</taxon>
        <taxon>Prauserella</taxon>
    </lineage>
</organism>
<evidence type="ECO:0000313" key="3">
    <source>
        <dbReference type="Proteomes" id="UP000238362"/>
    </source>
</evidence>
<dbReference type="Gene3D" id="3.30.530.20">
    <property type="match status" value="1"/>
</dbReference>
<evidence type="ECO:0000313" key="2">
    <source>
        <dbReference type="EMBL" id="PRX43647.1"/>
    </source>
</evidence>
<protein>
    <submittedName>
        <fullName evidence="2">Polyketide cyclase/dehydrase/lipid transport protein</fullName>
    </submittedName>
</protein>
<dbReference type="SUPFAM" id="SSF55961">
    <property type="entry name" value="Bet v1-like"/>
    <property type="match status" value="1"/>
</dbReference>
<proteinExistence type="predicted"/>
<dbReference type="RefSeq" id="WP_106182229.1">
    <property type="nucleotide sequence ID" value="NZ_PVNH01000014.1"/>
</dbReference>
<accession>A0A2T0LL17</accession>
<feature type="domain" description="Coenzyme Q-binding protein COQ10 START" evidence="1">
    <location>
        <begin position="10"/>
        <end position="126"/>
    </location>
</feature>
<sequence length="146" mass="16080">MGAAAHYVEVDAPVQACYDWWRGLTRLPEIFSDVERVEALDDTGNRTRWTVRGPAGVSVDWEARIVEDSAPRTISWATDDAADPDVRHAGAVRFDDKGHSVTGVEISLKYDPPAGKAGEVVATLFADPQAKVERAAEEFKRIVETR</sequence>